<evidence type="ECO:0000313" key="3">
    <source>
        <dbReference type="EMBL" id="BDS14736.1"/>
    </source>
</evidence>
<dbReference type="Pfam" id="PF00801">
    <property type="entry name" value="PKD"/>
    <property type="match status" value="1"/>
</dbReference>
<gene>
    <name evidence="3" type="ORF">AsAng_0055180</name>
</gene>
<keyword evidence="4" id="KW-1185">Reference proteome</keyword>
<feature type="domain" description="PKD" evidence="2">
    <location>
        <begin position="489"/>
        <end position="521"/>
    </location>
</feature>
<feature type="domain" description="PKD" evidence="2">
    <location>
        <begin position="217"/>
        <end position="284"/>
    </location>
</feature>
<dbReference type="InterPro" id="IPR022409">
    <property type="entry name" value="PKD/Chitinase_dom"/>
</dbReference>
<evidence type="ECO:0000256" key="1">
    <source>
        <dbReference type="SAM" id="SignalP"/>
    </source>
</evidence>
<keyword evidence="1" id="KW-0732">Signal</keyword>
<feature type="domain" description="PKD" evidence="2">
    <location>
        <begin position="112"/>
        <end position="182"/>
    </location>
</feature>
<reference evidence="3" key="1">
    <citation type="submission" date="2022-09" db="EMBL/GenBank/DDBJ databases">
        <title>Aureispira anguillicida sp. nov., isolated from Leptocephalus of Japanese eel Anguilla japonica.</title>
        <authorList>
            <person name="Yuasa K."/>
            <person name="Mekata T."/>
            <person name="Ikunari K."/>
        </authorList>
    </citation>
    <scope>NUCLEOTIDE SEQUENCE</scope>
    <source>
        <strain evidence="3">EL160426</strain>
    </source>
</reference>
<dbReference type="PANTHER" id="PTHR36842">
    <property type="entry name" value="PROTEIN TOLB HOMOLOG"/>
    <property type="match status" value="1"/>
</dbReference>
<dbReference type="InterPro" id="IPR035986">
    <property type="entry name" value="PKD_dom_sf"/>
</dbReference>
<feature type="chain" id="PRO_5037172494" evidence="1">
    <location>
        <begin position="26"/>
        <end position="1834"/>
    </location>
</feature>
<evidence type="ECO:0000313" key="4">
    <source>
        <dbReference type="Proteomes" id="UP001060919"/>
    </source>
</evidence>
<dbReference type="SMART" id="SM00089">
    <property type="entry name" value="PKD"/>
    <property type="match status" value="12"/>
</dbReference>
<dbReference type="NCBIfam" id="TIGR04131">
    <property type="entry name" value="Bac_Flav_CTERM"/>
    <property type="match status" value="1"/>
</dbReference>
<name>A0A916DVT9_9BACT</name>
<sequence>MISLYPSKLHLFFIGFCLFALQTQAQLNINFSADVTEICAPGIVQFTNQTSSTAPIIQWEWKRDGYTFSNLQHPSLFFNQAGSYDICLIATDNLGNIDSLCLNNYIIAYQSPTANFSANATSGCTPLVVNFSDLSLLGDAPIQAWRWDFGDGFIDTINASPTHTYNTVGTFDVTLIVTDTNGCSHSILQSNLITVSNAVTAAITHNAYQVQCGLPASVSFHGVSSGPNLSYTWYFDDNTTGTGSSVTHNYLSSGCYAPTLAVSNGICAATATVASCISISDAPTADFTIADSTSCRIPFTASLLNQSTGITSFAWDFGDGNQSNTYHPTHTYTSYTLEDSTRYLKGVFPVVLTVSNAAGCVDQDTQHIYISNIQTFISNQNLPCAPDSAFYRAISENVSPAFSSINWSWALDHSMWSNGASASAYYSDSGIYNAQVIVTDNIGCSDTAFKRIEIGITPTIDTVITDTNYVCRLTAIDFQGYGSSYIDFWNWTFNDNSTGFGDAISHHFQDTGTITGSVTASFRGCIDTFELDSYYIFPPIAKFTHSIVCDSLTIHFIDESIGAHRWSWDFGDSTTLSDTSTLQNPSYTYSSPGDYIVTLIAYNDSTNCIDTFRSILIMAIPIADFSIPDSICTITTIIPTNNSQDAGAYQWTAFGSLPFTNNSANPQLTFSQPGIFPITLTAFSANGCFDTLRQYIHVAGIDTHIVHSPIPACRPATVIFTDSSTGILSPIVAWQWGNSSTLSTTNQQYAFPRQEIMPLQVTNDWGCTFDLADTINVGGLFINFSSARDICIGNSMTAVAITNSPANAGSFKPYTYIWDFGDGHLDTTSNPVTHYTYSQVGVYDLCLHIIDSIGCITSLCRPDWVEVHDPTALFTADTFYSSCPPLEVNFSNLSQSGSQWAWSFGDGSVSSLEHPTHVYSTSGFYDVILEVVAFSGCSHIDTIRQMIQITGPSGNFVMSPIDTCAPFTAEFTGSGTNIATYTWLFGNGDIQVNTTHNNNDTTYYTYHQAGVYVPILVIDDGMGCQISIEQDTIITHSPPSPAFIADSLICQFDSIHYQALSPLSNTTSVEWIFEGGFPASSTQINPTVYYPDTGSFDVQLIAWENGCSDTLLRTNFIAIKPLPIAQFGINRIDSCIPSLVHFSDSSTSPQGYIQSWDWNFGNHQSSNSQDSSVWYHQADSFGIQLIVENNFGCIDTVIAPLQTYPSPSANAGSYPVLCVGDTLQLQGTGNGNFHWASPAWISDSTIANPVSVLDSSQYYILTVYNNFGCRASDTVQVIASPLIWVDAGDSAHICAGDSIVLQATGNTTAYNWGVNNSLNCQYCPSPTAFPDSTSIYYLQANVSSNCVNKDSVIITVHPLPNAQIIADSSICEGDTLHLLALGGQHYAWLAGENLSDTTIPNPTAIPTSTSIYTVAIVDSNTCKDSFSIVVTTRSTDFVPIPDQTICLGDTATLTLSSGNNPSWQGDSLSCNTCPLAYAYPTDSSAYLVSYYNTNNCLVRDSLQIQVLDLTQLQALASDTICKGDSLQLQVLGHQNAPVLWSPNYALSSLSSPSPFVYPSVDTQYTVQIHQGQCHATDSISIAIHPPTLINTNDIDYCLGDSAQLLAIGNANHYVWTPTSHLNNDTIYNPIVTATTNQQYQVIGTGICNTDTAYARVQIHPFPNLQLDRSTNAMLGSTITLNSHANPNHNFTWFPSVDLSCVNCPNPSWLVQGNQTFYVTVTNAFGCPVSDSIHVHVFSDCTPDLVFVPNAFSPNQDGHNDILYAQSGTVQEIQTFQIYSRWGQLVFETNDLQRGWDGRFQGKALTADVFGYFIVFRCPNTGEEMLKKGNITILR</sequence>
<dbReference type="Pfam" id="PF13585">
    <property type="entry name" value="CHU_C"/>
    <property type="match status" value="1"/>
</dbReference>
<feature type="domain" description="PKD" evidence="2">
    <location>
        <begin position="566"/>
        <end position="617"/>
    </location>
</feature>
<dbReference type="RefSeq" id="WP_264789946.1">
    <property type="nucleotide sequence ID" value="NZ_AP026867.1"/>
</dbReference>
<dbReference type="EMBL" id="AP026867">
    <property type="protein sequence ID" value="BDS14736.1"/>
    <property type="molecule type" value="Genomic_DNA"/>
</dbReference>
<feature type="domain" description="PKD" evidence="2">
    <location>
        <begin position="967"/>
        <end position="1035"/>
    </location>
</feature>
<dbReference type="SUPFAM" id="SSF49299">
    <property type="entry name" value="PKD domain"/>
    <property type="match status" value="12"/>
</dbReference>
<feature type="domain" description="PKD" evidence="2">
    <location>
        <begin position="311"/>
        <end position="334"/>
    </location>
</feature>
<dbReference type="InterPro" id="IPR013783">
    <property type="entry name" value="Ig-like_fold"/>
</dbReference>
<dbReference type="PANTHER" id="PTHR36842:SF1">
    <property type="entry name" value="PROTEIN TOLB"/>
    <property type="match status" value="1"/>
</dbReference>
<dbReference type="Proteomes" id="UP001060919">
    <property type="component" value="Chromosome"/>
</dbReference>
<dbReference type="KEGG" id="aup:AsAng_0055180"/>
<feature type="domain" description="PKD" evidence="2">
    <location>
        <begin position="900"/>
        <end position="936"/>
    </location>
</feature>
<dbReference type="CDD" id="cd00146">
    <property type="entry name" value="PKD"/>
    <property type="match status" value="6"/>
</dbReference>
<dbReference type="Pfam" id="PF18911">
    <property type="entry name" value="PKD_4"/>
    <property type="match status" value="5"/>
</dbReference>
<dbReference type="InterPro" id="IPR000601">
    <property type="entry name" value="PKD_dom"/>
</dbReference>
<feature type="domain" description="PKD" evidence="2">
    <location>
        <begin position="1140"/>
        <end position="1192"/>
    </location>
</feature>
<proteinExistence type="predicted"/>
<accession>A0A916DVT9</accession>
<evidence type="ECO:0000259" key="2">
    <source>
        <dbReference type="PROSITE" id="PS50093"/>
    </source>
</evidence>
<protein>
    <submittedName>
        <fullName evidence="3">PKD domain-containing protein</fullName>
    </submittedName>
</protein>
<dbReference type="Gene3D" id="2.60.40.10">
    <property type="entry name" value="Immunoglobulins"/>
    <property type="match status" value="12"/>
</dbReference>
<dbReference type="PROSITE" id="PS50093">
    <property type="entry name" value="PKD"/>
    <property type="match status" value="9"/>
</dbReference>
<feature type="signal peptide" evidence="1">
    <location>
        <begin position="1"/>
        <end position="25"/>
    </location>
</feature>
<organism evidence="3 4">
    <name type="scientific">Aureispira anguillae</name>
    <dbReference type="NCBI Taxonomy" id="2864201"/>
    <lineage>
        <taxon>Bacteria</taxon>
        <taxon>Pseudomonadati</taxon>
        <taxon>Bacteroidota</taxon>
        <taxon>Saprospiria</taxon>
        <taxon>Saprospirales</taxon>
        <taxon>Saprospiraceae</taxon>
        <taxon>Aureispira</taxon>
    </lineage>
</organism>
<dbReference type="InterPro" id="IPR026341">
    <property type="entry name" value="T9SS_type_B"/>
</dbReference>
<feature type="domain" description="PKD" evidence="2">
    <location>
        <begin position="813"/>
        <end position="854"/>
    </location>
</feature>